<evidence type="ECO:0000256" key="8">
    <source>
        <dbReference type="ARBA" id="ARBA00022989"/>
    </source>
</evidence>
<keyword evidence="8 12" id="KW-1133">Transmembrane helix</keyword>
<evidence type="ECO:0000313" key="13">
    <source>
        <dbReference type="Proteomes" id="UP000695000"/>
    </source>
</evidence>
<dbReference type="InterPro" id="IPR000990">
    <property type="entry name" value="Innexin"/>
</dbReference>
<comment type="subcellular location">
    <subcellularLocation>
        <location evidence="1">Cell junction</location>
        <location evidence="1">Gap junction</location>
    </subcellularLocation>
    <subcellularLocation>
        <location evidence="2 12">Cell membrane</location>
        <topology evidence="2 12">Multi-pass membrane protein</topology>
    </subcellularLocation>
</comment>
<keyword evidence="5 12" id="KW-0812">Transmembrane</keyword>
<evidence type="ECO:0000256" key="10">
    <source>
        <dbReference type="ARBA" id="ARBA00023136"/>
    </source>
</evidence>
<evidence type="ECO:0000256" key="3">
    <source>
        <dbReference type="ARBA" id="ARBA00022448"/>
    </source>
</evidence>
<dbReference type="Pfam" id="PF00876">
    <property type="entry name" value="Innexin"/>
    <property type="match status" value="1"/>
</dbReference>
<evidence type="ECO:0000256" key="12">
    <source>
        <dbReference type="RuleBase" id="RU010713"/>
    </source>
</evidence>
<keyword evidence="10 12" id="KW-0472">Membrane</keyword>
<evidence type="ECO:0000256" key="2">
    <source>
        <dbReference type="ARBA" id="ARBA00004651"/>
    </source>
</evidence>
<dbReference type="RefSeq" id="XP_017784537.1">
    <property type="nucleotide sequence ID" value="XM_017929048.1"/>
</dbReference>
<dbReference type="GeneID" id="108568120"/>
<evidence type="ECO:0000256" key="4">
    <source>
        <dbReference type="ARBA" id="ARBA00022475"/>
    </source>
</evidence>
<gene>
    <name evidence="14" type="primary">LOC108568120</name>
    <name evidence="12" type="synonym">inx</name>
</gene>
<keyword evidence="9 12" id="KW-0406">Ion transport</keyword>
<evidence type="ECO:0000256" key="6">
    <source>
        <dbReference type="ARBA" id="ARBA00022868"/>
    </source>
</evidence>
<keyword evidence="11 12" id="KW-0407">Ion channel</keyword>
<keyword evidence="13" id="KW-1185">Reference proteome</keyword>
<evidence type="ECO:0000256" key="1">
    <source>
        <dbReference type="ARBA" id="ARBA00004610"/>
    </source>
</evidence>
<dbReference type="PROSITE" id="PS51013">
    <property type="entry name" value="PANNEXIN"/>
    <property type="match status" value="1"/>
</dbReference>
<keyword evidence="3 12" id="KW-0813">Transport</keyword>
<dbReference type="Proteomes" id="UP000695000">
    <property type="component" value="Unplaced"/>
</dbReference>
<dbReference type="PANTHER" id="PTHR11893:SF38">
    <property type="entry name" value="INNEXIN INX7"/>
    <property type="match status" value="1"/>
</dbReference>
<keyword evidence="7" id="KW-0965">Cell junction</keyword>
<dbReference type="PANTHER" id="PTHR11893">
    <property type="entry name" value="INNEXIN"/>
    <property type="match status" value="1"/>
</dbReference>
<reference evidence="14" key="1">
    <citation type="submission" date="2025-08" db="UniProtKB">
        <authorList>
            <consortium name="RefSeq"/>
        </authorList>
    </citation>
    <scope>IDENTIFICATION</scope>
    <source>
        <tissue evidence="14">Whole Larva</tissue>
    </source>
</reference>
<comment type="function">
    <text evidence="12">Structural component of the gap junctions.</text>
</comment>
<feature type="transmembrane region" description="Helical" evidence="12">
    <location>
        <begin position="283"/>
        <end position="307"/>
    </location>
</feature>
<name>A0ABM1NCI7_NICVS</name>
<evidence type="ECO:0000256" key="7">
    <source>
        <dbReference type="ARBA" id="ARBA00022949"/>
    </source>
</evidence>
<feature type="transmembrane region" description="Helical" evidence="12">
    <location>
        <begin position="114"/>
        <end position="136"/>
    </location>
</feature>
<proteinExistence type="inferred from homology"/>
<evidence type="ECO:0000256" key="11">
    <source>
        <dbReference type="ARBA" id="ARBA00023303"/>
    </source>
</evidence>
<dbReference type="PRINTS" id="PR01262">
    <property type="entry name" value="INNEXIN"/>
</dbReference>
<comment type="similarity">
    <text evidence="12">Belongs to the pannexin family.</text>
</comment>
<organism evidence="13 14">
    <name type="scientific">Nicrophorus vespilloides</name>
    <name type="common">Boreal carrion beetle</name>
    <dbReference type="NCBI Taxonomy" id="110193"/>
    <lineage>
        <taxon>Eukaryota</taxon>
        <taxon>Metazoa</taxon>
        <taxon>Ecdysozoa</taxon>
        <taxon>Arthropoda</taxon>
        <taxon>Hexapoda</taxon>
        <taxon>Insecta</taxon>
        <taxon>Pterygota</taxon>
        <taxon>Neoptera</taxon>
        <taxon>Endopterygota</taxon>
        <taxon>Coleoptera</taxon>
        <taxon>Polyphaga</taxon>
        <taxon>Staphyliniformia</taxon>
        <taxon>Silphidae</taxon>
        <taxon>Nicrophorinae</taxon>
        <taxon>Nicrophorus</taxon>
    </lineage>
</organism>
<evidence type="ECO:0000256" key="5">
    <source>
        <dbReference type="ARBA" id="ARBA00022692"/>
    </source>
</evidence>
<evidence type="ECO:0000256" key="9">
    <source>
        <dbReference type="ARBA" id="ARBA00023065"/>
    </source>
</evidence>
<protein>
    <recommendedName>
        <fullName evidence="12">Innexin</fullName>
    </recommendedName>
</protein>
<accession>A0ABM1NCI7</accession>
<sequence>MKAIVDTVTKNIKLKVKRNHIDNLAFKLHYRVTMLLLFILTVLVTSQELIGEHIKCLVGSGVNERVINTFCFFTTTFTVIKYLNTSFTDSHYIPHPGVGSMGVNSDEPIIHHAYYQWVPFVLFLQAITFYIPHLIWKRKEAGRIKKLVNGLEFAVCAVDNKIKLDKYELPTKTDIKKKFEELNIMFKDRLIVNKSWATWLITCEVLNLINVILQIWLTDVFLGGKFLSLGPKVIEVGMDEVWILDQVFPKMTKCNFYKYGASGTIQAHDALCVMALNIINEKIFTFLWFWFMFLLVVSAFALLWRLVTAVFHGKNRRFNQIIYSTITPGKSNPWKVLEVTNKCDYLDWLFLGYISKNMDPLVFKIFIVQLAKNLSQIDDNTISAESYEKGMDSLKPNYFNEQNFGSIDKIDEIFK</sequence>
<feature type="transmembrane region" description="Helical" evidence="12">
    <location>
        <begin position="196"/>
        <end position="217"/>
    </location>
</feature>
<feature type="transmembrane region" description="Helical" evidence="12">
    <location>
        <begin position="28"/>
        <end position="45"/>
    </location>
</feature>
<keyword evidence="4" id="KW-1003">Cell membrane</keyword>
<keyword evidence="6" id="KW-0303">Gap junction</keyword>
<evidence type="ECO:0000313" key="14">
    <source>
        <dbReference type="RefSeq" id="XP_017784537.1"/>
    </source>
</evidence>